<dbReference type="InterPro" id="IPR015803">
    <property type="entry name" value="Cys-tRNA-ligase"/>
</dbReference>
<evidence type="ECO:0000256" key="3">
    <source>
        <dbReference type="ARBA" id="ARBA00012832"/>
    </source>
</evidence>
<organism evidence="13 14">
    <name type="scientific">Candidatus Nealsonbacteria bacterium RIFOXYC1_FULL_40_7</name>
    <dbReference type="NCBI Taxonomy" id="1801678"/>
    <lineage>
        <taxon>Bacteria</taxon>
        <taxon>Candidatus Nealsoniibacteriota</taxon>
    </lineage>
</organism>
<evidence type="ECO:0000256" key="11">
    <source>
        <dbReference type="NCBIfam" id="TIGR00435"/>
    </source>
</evidence>
<reference evidence="13 14" key="1">
    <citation type="journal article" date="2016" name="Nat. Commun.">
        <title>Thousands of microbial genomes shed light on interconnected biogeochemical processes in an aquifer system.</title>
        <authorList>
            <person name="Anantharaman K."/>
            <person name="Brown C.T."/>
            <person name="Hug L.A."/>
            <person name="Sharon I."/>
            <person name="Castelle C.J."/>
            <person name="Probst A.J."/>
            <person name="Thomas B.C."/>
            <person name="Singh A."/>
            <person name="Wilkins M.J."/>
            <person name="Karaoz U."/>
            <person name="Brodie E.L."/>
            <person name="Williams K.H."/>
            <person name="Hubbard S.S."/>
            <person name="Banfield J.F."/>
        </authorList>
    </citation>
    <scope>NUCLEOTIDE SEQUENCE [LARGE SCALE GENOMIC DNA]</scope>
</reference>
<evidence type="ECO:0000256" key="5">
    <source>
        <dbReference type="ARBA" id="ARBA00022723"/>
    </source>
</evidence>
<comment type="subunit">
    <text evidence="2">Monomer.</text>
</comment>
<sequence length="319" mass="37096">MIKLYNTLSKKKQVFRPLKDKEVRFYSCGPTVYNYAHIGNLRTYIFNDILKRVLRYNGLKVKHVMNLTDVGHLTSDADTGEDKLEKAAEREQKTAWQIAEFYTESFKKDLKKLNIEEPDIWAKATDHIEEQIKVIKILERKGFTYRIEDGIYFDSSKIKDYGKLEGKKKKNIMAGARVEMAEGKKNPQDFALWKFSPKDKKRQMEWNSPWGIGFPGWHTECVAMSKKHLGVPFDIHTGGIDHIAVHHTNEIAQTEAAFEKDLAMLWLHGEFLDLKKEKMAKSEGNVILLGDIIRKGFDPLSFRYLCLTAHYRSKLTFSW</sequence>
<evidence type="ECO:0000313" key="14">
    <source>
        <dbReference type="Proteomes" id="UP000176326"/>
    </source>
</evidence>
<dbReference type="GO" id="GO:0005524">
    <property type="term" value="F:ATP binding"/>
    <property type="evidence" value="ECO:0007669"/>
    <property type="project" value="UniProtKB-KW"/>
</dbReference>
<dbReference type="Proteomes" id="UP000176326">
    <property type="component" value="Unassembled WGS sequence"/>
</dbReference>
<evidence type="ECO:0000256" key="6">
    <source>
        <dbReference type="ARBA" id="ARBA00022741"/>
    </source>
</evidence>
<evidence type="ECO:0000256" key="8">
    <source>
        <dbReference type="ARBA" id="ARBA00022840"/>
    </source>
</evidence>
<dbReference type="PRINTS" id="PR00983">
    <property type="entry name" value="TRNASYNTHCYS"/>
</dbReference>
<evidence type="ECO:0000256" key="9">
    <source>
        <dbReference type="ARBA" id="ARBA00022917"/>
    </source>
</evidence>
<gene>
    <name evidence="13" type="ORF">A2427_01350</name>
</gene>
<comment type="cofactor">
    <cofactor evidence="1">
        <name>Zn(2+)</name>
        <dbReference type="ChEBI" id="CHEBI:29105"/>
    </cofactor>
</comment>
<keyword evidence="5" id="KW-0479">Metal-binding</keyword>
<accession>A0A1G2ESZ6</accession>
<dbReference type="GO" id="GO:0005829">
    <property type="term" value="C:cytosol"/>
    <property type="evidence" value="ECO:0007669"/>
    <property type="project" value="TreeGrafter"/>
</dbReference>
<comment type="caution">
    <text evidence="13">The sequence shown here is derived from an EMBL/GenBank/DDBJ whole genome shotgun (WGS) entry which is preliminary data.</text>
</comment>
<dbReference type="GO" id="GO:0006423">
    <property type="term" value="P:cysteinyl-tRNA aminoacylation"/>
    <property type="evidence" value="ECO:0007669"/>
    <property type="project" value="UniProtKB-UniRule"/>
</dbReference>
<dbReference type="PANTHER" id="PTHR10890:SF3">
    <property type="entry name" value="CYSTEINE--TRNA LIGASE, CYTOPLASMIC"/>
    <property type="match status" value="1"/>
</dbReference>
<protein>
    <recommendedName>
        <fullName evidence="3 11">Cysteine--tRNA ligase</fullName>
        <ecNumber evidence="3 11">6.1.1.16</ecNumber>
    </recommendedName>
</protein>
<keyword evidence="8" id="KW-0067">ATP-binding</keyword>
<dbReference type="SUPFAM" id="SSF52374">
    <property type="entry name" value="Nucleotidylyl transferase"/>
    <property type="match status" value="1"/>
</dbReference>
<dbReference type="InterPro" id="IPR014729">
    <property type="entry name" value="Rossmann-like_a/b/a_fold"/>
</dbReference>
<evidence type="ECO:0000256" key="10">
    <source>
        <dbReference type="ARBA" id="ARBA00023146"/>
    </source>
</evidence>
<dbReference type="NCBIfam" id="TIGR00435">
    <property type="entry name" value="cysS"/>
    <property type="match status" value="1"/>
</dbReference>
<keyword evidence="10" id="KW-0030">Aminoacyl-tRNA synthetase</keyword>
<name>A0A1G2ESZ6_9BACT</name>
<evidence type="ECO:0000256" key="7">
    <source>
        <dbReference type="ARBA" id="ARBA00022833"/>
    </source>
</evidence>
<dbReference type="InterPro" id="IPR024909">
    <property type="entry name" value="Cys-tRNA/MSH_ligase"/>
</dbReference>
<dbReference type="AlphaFoldDB" id="A0A1G2ESZ6"/>
<dbReference type="Gene3D" id="3.40.50.620">
    <property type="entry name" value="HUPs"/>
    <property type="match status" value="1"/>
</dbReference>
<keyword evidence="6" id="KW-0547">Nucleotide-binding</keyword>
<dbReference type="InterPro" id="IPR032678">
    <property type="entry name" value="tRNA-synt_1_cat_dom"/>
</dbReference>
<evidence type="ECO:0000313" key="13">
    <source>
        <dbReference type="EMBL" id="OGZ28398.1"/>
    </source>
</evidence>
<dbReference type="PANTHER" id="PTHR10890">
    <property type="entry name" value="CYSTEINYL-TRNA SYNTHETASE"/>
    <property type="match status" value="1"/>
</dbReference>
<dbReference type="Pfam" id="PF01406">
    <property type="entry name" value="tRNA-synt_1e"/>
    <property type="match status" value="1"/>
</dbReference>
<keyword evidence="4 13" id="KW-0436">Ligase</keyword>
<dbReference type="EMBL" id="MHMN01000020">
    <property type="protein sequence ID" value="OGZ28398.1"/>
    <property type="molecule type" value="Genomic_DNA"/>
</dbReference>
<dbReference type="GO" id="GO:0046872">
    <property type="term" value="F:metal ion binding"/>
    <property type="evidence" value="ECO:0007669"/>
    <property type="project" value="UniProtKB-KW"/>
</dbReference>
<evidence type="ECO:0000259" key="12">
    <source>
        <dbReference type="Pfam" id="PF01406"/>
    </source>
</evidence>
<keyword evidence="7" id="KW-0862">Zinc</keyword>
<dbReference type="CDD" id="cd00672">
    <property type="entry name" value="CysRS_core"/>
    <property type="match status" value="1"/>
</dbReference>
<dbReference type="EC" id="6.1.1.16" evidence="3 11"/>
<proteinExistence type="predicted"/>
<feature type="domain" description="tRNA synthetases class I catalytic" evidence="12">
    <location>
        <begin position="15"/>
        <end position="318"/>
    </location>
</feature>
<evidence type="ECO:0000256" key="2">
    <source>
        <dbReference type="ARBA" id="ARBA00011245"/>
    </source>
</evidence>
<evidence type="ECO:0000256" key="1">
    <source>
        <dbReference type="ARBA" id="ARBA00001947"/>
    </source>
</evidence>
<evidence type="ECO:0000256" key="4">
    <source>
        <dbReference type="ARBA" id="ARBA00022598"/>
    </source>
</evidence>
<dbReference type="GO" id="GO:0004817">
    <property type="term" value="F:cysteine-tRNA ligase activity"/>
    <property type="evidence" value="ECO:0007669"/>
    <property type="project" value="UniProtKB-UniRule"/>
</dbReference>
<keyword evidence="9" id="KW-0648">Protein biosynthesis</keyword>
<feature type="non-terminal residue" evidence="13">
    <location>
        <position position="319"/>
    </location>
</feature>